<proteinExistence type="predicted"/>
<dbReference type="Proteomes" id="UP000070263">
    <property type="component" value="Unassembled WGS sequence"/>
</dbReference>
<organism evidence="1 2">
    <name type="scientific">candidate division MSBL1 archaeon SCGC-AAA382A20</name>
    <dbReference type="NCBI Taxonomy" id="1698280"/>
    <lineage>
        <taxon>Archaea</taxon>
        <taxon>Methanobacteriati</taxon>
        <taxon>Methanobacteriota</taxon>
        <taxon>candidate division MSBL1</taxon>
    </lineage>
</organism>
<evidence type="ECO:0000313" key="2">
    <source>
        <dbReference type="Proteomes" id="UP000070263"/>
    </source>
</evidence>
<dbReference type="EMBL" id="LHYE01000020">
    <property type="protein sequence ID" value="KXB07011.1"/>
    <property type="molecule type" value="Genomic_DNA"/>
</dbReference>
<gene>
    <name evidence="1" type="ORF">AKJ51_02225</name>
</gene>
<evidence type="ECO:0000313" key="1">
    <source>
        <dbReference type="EMBL" id="KXB07011.1"/>
    </source>
</evidence>
<protein>
    <submittedName>
        <fullName evidence="1">Uncharacterized protein</fullName>
    </submittedName>
</protein>
<reference evidence="1 2" key="1">
    <citation type="journal article" date="2016" name="Sci. Rep.">
        <title>Metabolic traits of an uncultured archaeal lineage -MSBL1- from brine pools of the Red Sea.</title>
        <authorList>
            <person name="Mwirichia R."/>
            <person name="Alam I."/>
            <person name="Rashid M."/>
            <person name="Vinu M."/>
            <person name="Ba-Alawi W."/>
            <person name="Anthony Kamau A."/>
            <person name="Kamanda Ngugi D."/>
            <person name="Goker M."/>
            <person name="Klenk H.P."/>
            <person name="Bajic V."/>
            <person name="Stingl U."/>
        </authorList>
    </citation>
    <scope>NUCLEOTIDE SEQUENCE [LARGE SCALE GENOMIC DNA]</scope>
    <source>
        <strain evidence="1">SCGC-AAA382A20</strain>
    </source>
</reference>
<accession>A0A133VKP9</accession>
<sequence length="168" mass="19388">MKGKEELLEKLGSEVNELDLSKDEDLSIALMNLISLEEHLYFSAMKTKKTGFIEKMYKIRGIRTELMKEIVDKGEGEEWCISKHLLAASMRVIETANKIYEEESGKAENLYNLAFDLYSMFWGINLGLEDEEDLETETLERGMEEESSGWLENTKEIVKKVIDCCVEK</sequence>
<name>A0A133VKP9_9EURY</name>
<dbReference type="AlphaFoldDB" id="A0A133VKP9"/>
<comment type="caution">
    <text evidence="1">The sequence shown here is derived from an EMBL/GenBank/DDBJ whole genome shotgun (WGS) entry which is preliminary data.</text>
</comment>
<keyword evidence="2" id="KW-1185">Reference proteome</keyword>